<dbReference type="SUPFAM" id="SSF58104">
    <property type="entry name" value="Methyl-accepting chemotaxis protein (MCP) signaling domain"/>
    <property type="match status" value="1"/>
</dbReference>
<dbReference type="AlphaFoldDB" id="A0A0N7M0I0"/>
<reference evidence="5 6" key="1">
    <citation type="submission" date="2015-09" db="EMBL/GenBank/DDBJ databases">
        <authorList>
            <consortium name="Swine Surveillance"/>
        </authorList>
    </citation>
    <scope>NUCLEOTIDE SEQUENCE [LARGE SCALE GENOMIC DNA]</scope>
    <source>
        <strain evidence="5 6">CECT 7557</strain>
    </source>
</reference>
<dbReference type="PANTHER" id="PTHR32089:SF112">
    <property type="entry name" value="LYSOZYME-LIKE PROTEIN-RELATED"/>
    <property type="match status" value="1"/>
</dbReference>
<dbReference type="RefSeq" id="WP_058290956.1">
    <property type="nucleotide sequence ID" value="NZ_CYSD01000039.1"/>
</dbReference>
<accession>A0A0N7M0I0</accession>
<sequence>MKTLADLQNTAFLAIGPSRIAALSLLSLARAEDASKGKDVFKMSVKRLDVARDMLRKDLPDLLKEQEHSFPGDLEAQRDACLAALEPAFSMARDLEAGRNPSLSQIENFDDHCLYVLEPTVSTFVADMTKNLLETHAQRMKARDAEMIQAINNAESVGRNIQLIAFNASVEAARIGEMGRGFAVIATEIRQLSGKTQTLLDDISDLLRSA</sequence>
<gene>
    <name evidence="5" type="primary">mcp4_2</name>
    <name evidence="5" type="ORF">TRM7557_02939</name>
</gene>
<dbReference type="PROSITE" id="PS50111">
    <property type="entry name" value="CHEMOTAXIS_TRANSDUC_2"/>
    <property type="match status" value="1"/>
</dbReference>
<dbReference type="InterPro" id="IPR004090">
    <property type="entry name" value="Chemotax_Me-accpt_rcpt"/>
</dbReference>
<dbReference type="PRINTS" id="PR00260">
    <property type="entry name" value="CHEMTRNSDUCR"/>
</dbReference>
<proteinExistence type="inferred from homology"/>
<dbReference type="GO" id="GO:0004888">
    <property type="term" value="F:transmembrane signaling receptor activity"/>
    <property type="evidence" value="ECO:0007669"/>
    <property type="project" value="InterPro"/>
</dbReference>
<name>A0A0N7M0I0_9RHOB</name>
<evidence type="ECO:0000313" key="5">
    <source>
        <dbReference type="EMBL" id="CUH80521.1"/>
    </source>
</evidence>
<evidence type="ECO:0000259" key="4">
    <source>
        <dbReference type="PROSITE" id="PS50111"/>
    </source>
</evidence>
<dbReference type="Pfam" id="PF00015">
    <property type="entry name" value="MCPsignal"/>
    <property type="match status" value="1"/>
</dbReference>
<keyword evidence="6" id="KW-1185">Reference proteome</keyword>
<dbReference type="Gene3D" id="1.10.287.950">
    <property type="entry name" value="Methyl-accepting chemotaxis protein"/>
    <property type="match status" value="1"/>
</dbReference>
<evidence type="ECO:0000256" key="2">
    <source>
        <dbReference type="ARBA" id="ARBA00029447"/>
    </source>
</evidence>
<dbReference type="STRING" id="928856.SAMN04488049_104222"/>
<dbReference type="InterPro" id="IPR004089">
    <property type="entry name" value="MCPsignal_dom"/>
</dbReference>
<dbReference type="GO" id="GO:0016020">
    <property type="term" value="C:membrane"/>
    <property type="evidence" value="ECO:0007669"/>
    <property type="project" value="InterPro"/>
</dbReference>
<dbReference type="OrthoDB" id="9765776at2"/>
<dbReference type="Proteomes" id="UP000052022">
    <property type="component" value="Unassembled WGS sequence"/>
</dbReference>
<comment type="similarity">
    <text evidence="2">Belongs to the methyl-accepting chemotaxis (MCP) protein family.</text>
</comment>
<dbReference type="PANTHER" id="PTHR32089">
    <property type="entry name" value="METHYL-ACCEPTING CHEMOTAXIS PROTEIN MCPB"/>
    <property type="match status" value="1"/>
</dbReference>
<dbReference type="EMBL" id="CYSD01000039">
    <property type="protein sequence ID" value="CUH80521.1"/>
    <property type="molecule type" value="Genomic_DNA"/>
</dbReference>
<evidence type="ECO:0000256" key="3">
    <source>
        <dbReference type="PROSITE-ProRule" id="PRU00284"/>
    </source>
</evidence>
<evidence type="ECO:0000313" key="6">
    <source>
        <dbReference type="Proteomes" id="UP000052022"/>
    </source>
</evidence>
<organism evidence="5 6">
    <name type="scientific">Tritonibacter multivorans</name>
    <dbReference type="NCBI Taxonomy" id="928856"/>
    <lineage>
        <taxon>Bacteria</taxon>
        <taxon>Pseudomonadati</taxon>
        <taxon>Pseudomonadota</taxon>
        <taxon>Alphaproteobacteria</taxon>
        <taxon>Rhodobacterales</taxon>
        <taxon>Paracoccaceae</taxon>
        <taxon>Tritonibacter</taxon>
    </lineage>
</organism>
<dbReference type="GO" id="GO:0006935">
    <property type="term" value="P:chemotaxis"/>
    <property type="evidence" value="ECO:0007669"/>
    <property type="project" value="InterPro"/>
</dbReference>
<feature type="domain" description="Methyl-accepting transducer" evidence="4">
    <location>
        <begin position="138"/>
        <end position="210"/>
    </location>
</feature>
<protein>
    <submittedName>
        <fullName evidence="5">Methyl-accepting chemotaxis protein 4</fullName>
    </submittedName>
</protein>
<keyword evidence="1 3" id="KW-0807">Transducer</keyword>
<evidence type="ECO:0000256" key="1">
    <source>
        <dbReference type="ARBA" id="ARBA00023224"/>
    </source>
</evidence>
<dbReference type="GO" id="GO:0007165">
    <property type="term" value="P:signal transduction"/>
    <property type="evidence" value="ECO:0007669"/>
    <property type="project" value="UniProtKB-KW"/>
</dbReference>